<gene>
    <name evidence="2" type="ORF">MERR_LOCUS22828</name>
</gene>
<keyword evidence="3" id="KW-1185">Reference proteome</keyword>
<dbReference type="AlphaFoldDB" id="A0A6D2J6K3"/>
<dbReference type="Proteomes" id="UP000467841">
    <property type="component" value="Unassembled WGS sequence"/>
</dbReference>
<name>A0A6D2J6K3_9BRAS</name>
<protein>
    <recommendedName>
        <fullName evidence="1">KIB1-4 beta-propeller domain-containing protein</fullName>
    </recommendedName>
</protein>
<evidence type="ECO:0000313" key="3">
    <source>
        <dbReference type="Proteomes" id="UP000467841"/>
    </source>
</evidence>
<dbReference type="InterPro" id="IPR005174">
    <property type="entry name" value="KIB1-4_b-propeller"/>
</dbReference>
<proteinExistence type="predicted"/>
<comment type="caution">
    <text evidence="2">The sequence shown here is derived from an EMBL/GenBank/DDBJ whole genome shotgun (WGS) entry which is preliminary data.</text>
</comment>
<sequence>MADWSLLPKDLLGLINGRCSETCFEIVHFLSVCSSWRSALPPLSYSRSIGFNFLLPLFNHESRFIGGDETHCRLKKIQVFLLRFQTPFGADCLLVGMSQSKSGKLKLLSPLDGTRRYRYGVTLNTLSSQIISLGDYYEIKFNAITTRRYRTRRERYTKRVAFLQEEDGKGFVVVAGVLGKLMMCRSSDKTWTKMECPFYGYRDMVSFKGKFYVVDMKGRGRVFVIEPSLEISEIQEVTQSHETFDERLVISGDELLLVQRITPGAYCHEHKHAWFRLFRLQEEKDQKRWVRVIDLEDRIVFLGDWNLCYSAKELPGMKGNCIVFFDPKYSGDLLVYDLRTLKTSDACTQSGGYMGAFGRNQESLLSCGIVTAPDHEAASMIRQVHQVHFK</sequence>
<dbReference type="PANTHER" id="PTHR47123">
    <property type="entry name" value="F-BOX PROTEIN SKIP23"/>
    <property type="match status" value="1"/>
</dbReference>
<dbReference type="PANTHER" id="PTHR47123:SF8">
    <property type="entry name" value="DUF295 DOMAIN-CONTAINING PROTEIN"/>
    <property type="match status" value="1"/>
</dbReference>
<reference evidence="2" key="1">
    <citation type="submission" date="2020-01" db="EMBL/GenBank/DDBJ databases">
        <authorList>
            <person name="Mishra B."/>
        </authorList>
    </citation>
    <scope>NUCLEOTIDE SEQUENCE [LARGE SCALE GENOMIC DNA]</scope>
</reference>
<dbReference type="EMBL" id="CACVBM020001160">
    <property type="protein sequence ID" value="CAA7035593.1"/>
    <property type="molecule type" value="Genomic_DNA"/>
</dbReference>
<evidence type="ECO:0000259" key="1">
    <source>
        <dbReference type="Pfam" id="PF03478"/>
    </source>
</evidence>
<dbReference type="InterPro" id="IPR051304">
    <property type="entry name" value="SCF_F-box_domain"/>
</dbReference>
<organism evidence="2 3">
    <name type="scientific">Microthlaspi erraticum</name>
    <dbReference type="NCBI Taxonomy" id="1685480"/>
    <lineage>
        <taxon>Eukaryota</taxon>
        <taxon>Viridiplantae</taxon>
        <taxon>Streptophyta</taxon>
        <taxon>Embryophyta</taxon>
        <taxon>Tracheophyta</taxon>
        <taxon>Spermatophyta</taxon>
        <taxon>Magnoliopsida</taxon>
        <taxon>eudicotyledons</taxon>
        <taxon>Gunneridae</taxon>
        <taxon>Pentapetalae</taxon>
        <taxon>rosids</taxon>
        <taxon>malvids</taxon>
        <taxon>Brassicales</taxon>
        <taxon>Brassicaceae</taxon>
        <taxon>Coluteocarpeae</taxon>
        <taxon>Microthlaspi</taxon>
    </lineage>
</organism>
<dbReference type="OrthoDB" id="638130at2759"/>
<accession>A0A6D2J6K3</accession>
<evidence type="ECO:0000313" key="2">
    <source>
        <dbReference type="EMBL" id="CAA7035593.1"/>
    </source>
</evidence>
<dbReference type="Pfam" id="PF03478">
    <property type="entry name" value="Beta-prop_KIB1-4"/>
    <property type="match status" value="1"/>
</dbReference>
<feature type="domain" description="KIB1-4 beta-propeller" evidence="1">
    <location>
        <begin position="123"/>
        <end position="337"/>
    </location>
</feature>